<dbReference type="InterPro" id="IPR015421">
    <property type="entry name" value="PyrdxlP-dep_Trfase_major"/>
</dbReference>
<dbReference type="GO" id="GO:0006535">
    <property type="term" value="P:cysteine biosynthetic process from serine"/>
    <property type="evidence" value="ECO:0007669"/>
    <property type="project" value="TreeGrafter"/>
</dbReference>
<keyword evidence="8" id="KW-1185">Reference proteome</keyword>
<keyword evidence="4 5" id="KW-0663">Pyridoxal phosphate</keyword>
<dbReference type="InterPro" id="IPR000277">
    <property type="entry name" value="Cys/Met-Metab_PyrdxlP-dep_enz"/>
</dbReference>
<feature type="modified residue" description="N6-(pyridoxal phosphate)lysine" evidence="5">
    <location>
        <position position="205"/>
    </location>
</feature>
<dbReference type="PIRSF" id="PIRSF001434">
    <property type="entry name" value="CGS"/>
    <property type="match status" value="1"/>
</dbReference>
<keyword evidence="3" id="KW-0808">Transferase</keyword>
<dbReference type="FunFam" id="3.40.640.10:FF:000035">
    <property type="entry name" value="O-succinylhomoserine sulfhydrylase"/>
    <property type="match status" value="1"/>
</dbReference>
<evidence type="ECO:0000256" key="1">
    <source>
        <dbReference type="ARBA" id="ARBA00001933"/>
    </source>
</evidence>
<dbReference type="InterPro" id="IPR006235">
    <property type="entry name" value="OAc-hSer/O-AcSer_sulfhydrylase"/>
</dbReference>
<evidence type="ECO:0000256" key="2">
    <source>
        <dbReference type="ARBA" id="ARBA00009077"/>
    </source>
</evidence>
<evidence type="ECO:0000256" key="4">
    <source>
        <dbReference type="ARBA" id="ARBA00022898"/>
    </source>
</evidence>
<sequence length="424" mass="45993">MPHFDTLQLHAGQIVDSSRARAVPIHQTTSFVFQDSQNGADLFSLKAEGHIYSRIHNPTVDVFEKRIAALEGGIAAVATSSGQAAQFVVFATIAEAGDNIITTSYLYGGTYNQFKVLFKRWGIEFRFVEGDKPEDFAKLIDDRTRGIYLETIGNPRYNVPDIRAFADLAHQHNIPLIVDNTFGAGGYVVRPIEHGADLVVHSATKWIGGHGTTVAGVVVDGGKFNWANGKFRSFTEPSEGYHGLVYADTFGPAAFAAKARLDVIRDVGPTLSPHSAFLIIQGIETLSLRAERHSKNALALAKWLKDQPAVSWVSYPGLPDHPYHAIAVKQFRKDTFGGVLSFGVKGDPEVGAKVVDNLKLASNLANVGDAKTLVIHPASTTHQQLSAEEQIASGTLPDAIRVSVGIEHIDDIIEDFDQAFKAVV</sequence>
<organism evidence="7 8">
    <name type="scientific">Papiliotrema laurentii</name>
    <name type="common">Cryptococcus laurentii</name>
    <dbReference type="NCBI Taxonomy" id="5418"/>
    <lineage>
        <taxon>Eukaryota</taxon>
        <taxon>Fungi</taxon>
        <taxon>Dikarya</taxon>
        <taxon>Basidiomycota</taxon>
        <taxon>Agaricomycotina</taxon>
        <taxon>Tremellomycetes</taxon>
        <taxon>Tremellales</taxon>
        <taxon>Rhynchogastremaceae</taxon>
        <taxon>Papiliotrema</taxon>
    </lineage>
</organism>
<dbReference type="GO" id="GO:0005737">
    <property type="term" value="C:cytoplasm"/>
    <property type="evidence" value="ECO:0007669"/>
    <property type="project" value="TreeGrafter"/>
</dbReference>
<dbReference type="InterPro" id="IPR015422">
    <property type="entry name" value="PyrdxlP-dep_Trfase_small"/>
</dbReference>
<reference evidence="7" key="1">
    <citation type="submission" date="2023-02" db="EMBL/GenBank/DDBJ databases">
        <title>Identification and recombinant expression of a fungal hydrolase from Papiliotrema laurentii that hydrolyzes apple cutin and clears colloidal polyester polyurethane.</title>
        <authorList>
            <consortium name="DOE Joint Genome Institute"/>
            <person name="Roman V.A."/>
            <person name="Bojanowski C."/>
            <person name="Crable B.R."/>
            <person name="Wagner D.N."/>
            <person name="Hung C.S."/>
            <person name="Nadeau L.J."/>
            <person name="Schratz L."/>
            <person name="Haridas S."/>
            <person name="Pangilinan J."/>
            <person name="Lipzen A."/>
            <person name="Na H."/>
            <person name="Yan M."/>
            <person name="Ng V."/>
            <person name="Grigoriev I.V."/>
            <person name="Spatafora J.W."/>
            <person name="Barlow D."/>
            <person name="Biffinger J."/>
            <person name="Kelley-Loughnane N."/>
            <person name="Varaljay V.A."/>
            <person name="Crookes-Goodson W.J."/>
        </authorList>
    </citation>
    <scope>NUCLEOTIDE SEQUENCE</scope>
    <source>
        <strain evidence="7">5307AH</strain>
    </source>
</reference>
<proteinExistence type="inferred from homology"/>
<comment type="caution">
    <text evidence="7">The sequence shown here is derived from an EMBL/GenBank/DDBJ whole genome shotgun (WGS) entry which is preliminary data.</text>
</comment>
<gene>
    <name evidence="7" type="ORF">DB88DRAFT_492997</name>
</gene>
<dbReference type="AlphaFoldDB" id="A0AAD9CY30"/>
<dbReference type="NCBIfam" id="TIGR01326">
    <property type="entry name" value="OAH_OAS_sulfhy"/>
    <property type="match status" value="1"/>
</dbReference>
<dbReference type="GO" id="GO:0003961">
    <property type="term" value="F:O-acetylhomoserine aminocarboxypropyltransferase activity"/>
    <property type="evidence" value="ECO:0007669"/>
    <property type="project" value="TreeGrafter"/>
</dbReference>
<dbReference type="Proteomes" id="UP001182556">
    <property type="component" value="Unassembled WGS sequence"/>
</dbReference>
<dbReference type="PANTHER" id="PTHR43797:SF2">
    <property type="entry name" value="HOMOCYSTEINE_CYSTEINE SYNTHASE"/>
    <property type="match status" value="1"/>
</dbReference>
<dbReference type="Pfam" id="PF01053">
    <property type="entry name" value="Cys_Met_Meta_PP"/>
    <property type="match status" value="1"/>
</dbReference>
<evidence type="ECO:0000313" key="7">
    <source>
        <dbReference type="EMBL" id="KAK1922869.1"/>
    </source>
</evidence>
<dbReference type="GO" id="GO:0030170">
    <property type="term" value="F:pyridoxal phosphate binding"/>
    <property type="evidence" value="ECO:0007669"/>
    <property type="project" value="InterPro"/>
</dbReference>
<evidence type="ECO:0000256" key="6">
    <source>
        <dbReference type="RuleBase" id="RU362118"/>
    </source>
</evidence>
<dbReference type="PROSITE" id="PS00868">
    <property type="entry name" value="CYS_MET_METAB_PP"/>
    <property type="match status" value="1"/>
</dbReference>
<evidence type="ECO:0000256" key="3">
    <source>
        <dbReference type="ARBA" id="ARBA00022679"/>
    </source>
</evidence>
<dbReference type="GO" id="GO:0071269">
    <property type="term" value="P:L-homocysteine biosynthetic process"/>
    <property type="evidence" value="ECO:0007669"/>
    <property type="project" value="TreeGrafter"/>
</dbReference>
<dbReference type="Gene3D" id="3.40.640.10">
    <property type="entry name" value="Type I PLP-dependent aspartate aminotransferase-like (Major domain)"/>
    <property type="match status" value="1"/>
</dbReference>
<dbReference type="GO" id="GO:0004124">
    <property type="term" value="F:cysteine synthase activity"/>
    <property type="evidence" value="ECO:0007669"/>
    <property type="project" value="TreeGrafter"/>
</dbReference>
<comment type="cofactor">
    <cofactor evidence="1 6">
        <name>pyridoxal 5'-phosphate</name>
        <dbReference type="ChEBI" id="CHEBI:597326"/>
    </cofactor>
</comment>
<dbReference type="EMBL" id="JAODAN010000007">
    <property type="protein sequence ID" value="KAK1922869.1"/>
    <property type="molecule type" value="Genomic_DNA"/>
</dbReference>
<protein>
    <submittedName>
        <fullName evidence="7">O-acetylhomoserine/O-acetylserine sulfhydrylase</fullName>
    </submittedName>
</protein>
<dbReference type="SUPFAM" id="SSF53383">
    <property type="entry name" value="PLP-dependent transferases"/>
    <property type="match status" value="1"/>
</dbReference>
<evidence type="ECO:0000256" key="5">
    <source>
        <dbReference type="PIRSR" id="PIRSR001434-2"/>
    </source>
</evidence>
<dbReference type="InterPro" id="IPR054542">
    <property type="entry name" value="Cys_met_metab_PP"/>
</dbReference>
<accession>A0AAD9CY30</accession>
<comment type="similarity">
    <text evidence="2 6">Belongs to the trans-sulfuration enzymes family.</text>
</comment>
<dbReference type="GO" id="GO:0019346">
    <property type="term" value="P:transsulfuration"/>
    <property type="evidence" value="ECO:0007669"/>
    <property type="project" value="InterPro"/>
</dbReference>
<dbReference type="InterPro" id="IPR015424">
    <property type="entry name" value="PyrdxlP-dep_Trfase"/>
</dbReference>
<evidence type="ECO:0000313" key="8">
    <source>
        <dbReference type="Proteomes" id="UP001182556"/>
    </source>
</evidence>
<name>A0AAD9CY30_PAPLA</name>
<dbReference type="PANTHER" id="PTHR43797">
    <property type="entry name" value="HOMOCYSTEINE/CYSTEINE SYNTHASE"/>
    <property type="match status" value="1"/>
</dbReference>
<dbReference type="Gene3D" id="3.90.1150.10">
    <property type="entry name" value="Aspartate Aminotransferase, domain 1"/>
    <property type="match status" value="1"/>
</dbReference>
<dbReference type="CDD" id="cd00614">
    <property type="entry name" value="CGS_like"/>
    <property type="match status" value="1"/>
</dbReference>